<evidence type="ECO:0000313" key="1">
    <source>
        <dbReference type="EMBL" id="GAH24881.1"/>
    </source>
</evidence>
<accession>X1DV30</accession>
<evidence type="ECO:0008006" key="2">
    <source>
        <dbReference type="Google" id="ProtNLM"/>
    </source>
</evidence>
<name>X1DV30_9ZZZZ</name>
<dbReference type="AlphaFoldDB" id="X1DV30"/>
<protein>
    <recommendedName>
        <fullName evidence="2">4-vinyl reductase 4VR domain-containing protein</fullName>
    </recommendedName>
</protein>
<gene>
    <name evidence="1" type="ORF">S03H2_07631</name>
</gene>
<reference evidence="1" key="1">
    <citation type="journal article" date="2014" name="Front. Microbiol.">
        <title>High frequency of phylogenetically diverse reductive dehalogenase-homologous genes in deep subseafloor sedimentary metagenomes.</title>
        <authorList>
            <person name="Kawai M."/>
            <person name="Futagami T."/>
            <person name="Toyoda A."/>
            <person name="Takaki Y."/>
            <person name="Nishi S."/>
            <person name="Hori S."/>
            <person name="Arai W."/>
            <person name="Tsubouchi T."/>
            <person name="Morono Y."/>
            <person name="Uchiyama I."/>
            <person name="Ito T."/>
            <person name="Fujiyama A."/>
            <person name="Inagaki F."/>
            <person name="Takami H."/>
        </authorList>
    </citation>
    <scope>NUCLEOTIDE SEQUENCE</scope>
    <source>
        <strain evidence="1">Expedition CK06-06</strain>
    </source>
</reference>
<sequence length="159" mass="18310">MDENLAINSFLGSLINELQSTLGKSTLNALIYRIGQKSAEIIAKRILEKHKQNGGNFENISAAFHLFQSMVSQIFEVEQLNQNNEEDRTVIKIKNRCPFHKLIAEREDLEYGGTLCQFSKAYFEQTLKKLTNIKVEYKLNGVKPIEDYCYVDLVFLKDL</sequence>
<dbReference type="Pfam" id="PF14196">
    <property type="entry name" value="ATC_hydrolase"/>
    <property type="match status" value="1"/>
</dbReference>
<dbReference type="EMBL" id="BARU01003556">
    <property type="protein sequence ID" value="GAH24881.1"/>
    <property type="molecule type" value="Genomic_DNA"/>
</dbReference>
<proteinExistence type="predicted"/>
<dbReference type="Gene3D" id="3.30.1380.20">
    <property type="entry name" value="Trafficking protein particle complex subunit 3"/>
    <property type="match status" value="1"/>
</dbReference>
<organism evidence="1">
    <name type="scientific">marine sediment metagenome</name>
    <dbReference type="NCBI Taxonomy" id="412755"/>
    <lineage>
        <taxon>unclassified sequences</taxon>
        <taxon>metagenomes</taxon>
        <taxon>ecological metagenomes</taxon>
    </lineage>
</organism>
<dbReference type="InterPro" id="IPR026002">
    <property type="entry name" value="ATC_hydrolase-like"/>
</dbReference>
<comment type="caution">
    <text evidence="1">The sequence shown here is derived from an EMBL/GenBank/DDBJ whole genome shotgun (WGS) entry which is preliminary data.</text>
</comment>
<feature type="non-terminal residue" evidence="1">
    <location>
        <position position="159"/>
    </location>
</feature>